<comment type="caution">
    <text evidence="3">The sequence shown here is derived from an EMBL/GenBank/DDBJ whole genome shotgun (WGS) entry which is preliminary data.</text>
</comment>
<sequence length="396" mass="44209">MAEVWFVELANGIGRFFLNPLVYWAILLVIVAGYKRIKKERKRFGLKVFDMFAEWRHTWLISVIFGLLLSIVTIGAGIVFSVEAIILLASVTILLSLSLRFTLLSPSYTIGITFLLIFMAPFVLAYQSALDPGLFESANFTGFSLLLAILLSAEAFLLKRPSRDDTFPDLESGHRGLMIGVHHLKKMTLIPFFILIPTGSITSMAPFWPYFSVNGETYSLMLIPFVVGFDHIVRSELPEKAAARLAKSIHILSLFVLFLAIGSLYIGWLSLAAVVIAIIGREFVSYRHRMADRKMTPFFHRHERGIRVLAVIPGSPADRLGISAGEVISTVNGRKINDMDAFYNALQEGGAFFKLGIIGDNSEVRFVQSALYEADHHELGVITISKPYRDIESLTT</sequence>
<dbReference type="InterPro" id="IPR041489">
    <property type="entry name" value="PDZ_6"/>
</dbReference>
<keyword evidence="4" id="KW-1185">Reference proteome</keyword>
<feature type="domain" description="PDZ" evidence="2">
    <location>
        <begin position="302"/>
        <end position="339"/>
    </location>
</feature>
<feature type="transmembrane region" description="Helical" evidence="1">
    <location>
        <begin position="58"/>
        <end position="78"/>
    </location>
</feature>
<keyword evidence="1" id="KW-0812">Transmembrane</keyword>
<dbReference type="InterPro" id="IPR036034">
    <property type="entry name" value="PDZ_sf"/>
</dbReference>
<accession>A0ABW3ZTY1</accession>
<evidence type="ECO:0000256" key="1">
    <source>
        <dbReference type="SAM" id="Phobius"/>
    </source>
</evidence>
<feature type="transmembrane region" description="Helical" evidence="1">
    <location>
        <begin position="84"/>
        <end position="101"/>
    </location>
</feature>
<name>A0ABW3ZTY1_9BACI</name>
<feature type="transmembrane region" description="Helical" evidence="1">
    <location>
        <begin position="188"/>
        <end position="211"/>
    </location>
</feature>
<dbReference type="Pfam" id="PF17820">
    <property type="entry name" value="PDZ_6"/>
    <property type="match status" value="1"/>
</dbReference>
<feature type="transmembrane region" description="Helical" evidence="1">
    <location>
        <begin position="254"/>
        <end position="280"/>
    </location>
</feature>
<proteinExistence type="predicted"/>
<gene>
    <name evidence="3" type="ORF">ACFQ4A_08365</name>
</gene>
<protein>
    <submittedName>
        <fullName evidence="3">PDZ domain-containing protein</fullName>
    </submittedName>
</protein>
<evidence type="ECO:0000313" key="4">
    <source>
        <dbReference type="Proteomes" id="UP001597178"/>
    </source>
</evidence>
<evidence type="ECO:0000313" key="3">
    <source>
        <dbReference type="EMBL" id="MFD1361668.1"/>
    </source>
</evidence>
<dbReference type="InterPro" id="IPR001478">
    <property type="entry name" value="PDZ"/>
</dbReference>
<dbReference type="Gene3D" id="2.30.42.10">
    <property type="match status" value="1"/>
</dbReference>
<evidence type="ECO:0000259" key="2">
    <source>
        <dbReference type="PROSITE" id="PS50106"/>
    </source>
</evidence>
<dbReference type="PROSITE" id="PS50106">
    <property type="entry name" value="PDZ"/>
    <property type="match status" value="1"/>
</dbReference>
<dbReference type="RefSeq" id="WP_382399458.1">
    <property type="nucleotide sequence ID" value="NZ_JBHTNH010000017.1"/>
</dbReference>
<dbReference type="SUPFAM" id="SSF50156">
    <property type="entry name" value="PDZ domain-like"/>
    <property type="match status" value="1"/>
</dbReference>
<keyword evidence="1" id="KW-0472">Membrane</keyword>
<reference evidence="4" key="1">
    <citation type="journal article" date="2019" name="Int. J. Syst. Evol. Microbiol.">
        <title>The Global Catalogue of Microorganisms (GCM) 10K type strain sequencing project: providing services to taxonomists for standard genome sequencing and annotation.</title>
        <authorList>
            <consortium name="The Broad Institute Genomics Platform"/>
            <consortium name="The Broad Institute Genome Sequencing Center for Infectious Disease"/>
            <person name="Wu L."/>
            <person name="Ma J."/>
        </authorList>
    </citation>
    <scope>NUCLEOTIDE SEQUENCE [LARGE SCALE GENOMIC DNA]</scope>
    <source>
        <strain evidence="4">CCUG 54822</strain>
    </source>
</reference>
<feature type="transmembrane region" description="Helical" evidence="1">
    <location>
        <begin position="20"/>
        <end position="37"/>
    </location>
</feature>
<organism evidence="3 4">
    <name type="scientific">Lentibacillus salinarum</name>
    <dbReference type="NCBI Taxonomy" id="446820"/>
    <lineage>
        <taxon>Bacteria</taxon>
        <taxon>Bacillati</taxon>
        <taxon>Bacillota</taxon>
        <taxon>Bacilli</taxon>
        <taxon>Bacillales</taxon>
        <taxon>Bacillaceae</taxon>
        <taxon>Lentibacillus</taxon>
    </lineage>
</organism>
<dbReference type="EMBL" id="JBHTNH010000017">
    <property type="protein sequence ID" value="MFD1361668.1"/>
    <property type="molecule type" value="Genomic_DNA"/>
</dbReference>
<keyword evidence="1" id="KW-1133">Transmembrane helix</keyword>
<feature type="transmembrane region" description="Helical" evidence="1">
    <location>
        <begin position="108"/>
        <end position="126"/>
    </location>
</feature>
<dbReference type="Proteomes" id="UP001597178">
    <property type="component" value="Unassembled WGS sequence"/>
</dbReference>
<feature type="transmembrane region" description="Helical" evidence="1">
    <location>
        <begin position="138"/>
        <end position="158"/>
    </location>
</feature>